<comment type="caution">
    <text evidence="2">The sequence shown here is derived from an EMBL/GenBank/DDBJ whole genome shotgun (WGS) entry which is preliminary data.</text>
</comment>
<sequence length="119" mass="12683">MASYVSVRPSYAAFLATSSISLSVSASDLGSVLYSTLPSSPVVAGGIYGTYGISTIPKIMNISRLLRLSPPRWLLSNGHTPLSSPKGINGSAQGMSQHQPGMSESCSEWRPRLWQLDDP</sequence>
<proteinExistence type="predicted"/>
<reference evidence="2 3" key="1">
    <citation type="submission" date="2020-09" db="EMBL/GenBank/DDBJ databases">
        <title>De no assembly of potato wild relative species, Solanum commersonii.</title>
        <authorList>
            <person name="Cho K."/>
        </authorList>
    </citation>
    <scope>NUCLEOTIDE SEQUENCE [LARGE SCALE GENOMIC DNA]</scope>
    <source>
        <strain evidence="2">LZ3.2</strain>
        <tissue evidence="2">Leaf</tissue>
    </source>
</reference>
<accession>A0A9J6B630</accession>
<evidence type="ECO:0000313" key="2">
    <source>
        <dbReference type="EMBL" id="KAG5631879.1"/>
    </source>
</evidence>
<dbReference type="EMBL" id="JACXVP010000001">
    <property type="protein sequence ID" value="KAG5631879.1"/>
    <property type="molecule type" value="Genomic_DNA"/>
</dbReference>
<feature type="compositionally biased region" description="Polar residues" evidence="1">
    <location>
        <begin position="90"/>
        <end position="106"/>
    </location>
</feature>
<gene>
    <name evidence="2" type="ORF">H5410_003596</name>
</gene>
<feature type="region of interest" description="Disordered" evidence="1">
    <location>
        <begin position="77"/>
        <end position="110"/>
    </location>
</feature>
<keyword evidence="3" id="KW-1185">Reference proteome</keyword>
<dbReference type="AlphaFoldDB" id="A0A9J6B630"/>
<name>A0A9J6B630_SOLCO</name>
<dbReference type="Proteomes" id="UP000824120">
    <property type="component" value="Chromosome 1"/>
</dbReference>
<protein>
    <submittedName>
        <fullName evidence="2">Uncharacterized protein</fullName>
    </submittedName>
</protein>
<organism evidence="2 3">
    <name type="scientific">Solanum commersonii</name>
    <name type="common">Commerson's wild potato</name>
    <name type="synonym">Commerson's nightshade</name>
    <dbReference type="NCBI Taxonomy" id="4109"/>
    <lineage>
        <taxon>Eukaryota</taxon>
        <taxon>Viridiplantae</taxon>
        <taxon>Streptophyta</taxon>
        <taxon>Embryophyta</taxon>
        <taxon>Tracheophyta</taxon>
        <taxon>Spermatophyta</taxon>
        <taxon>Magnoliopsida</taxon>
        <taxon>eudicotyledons</taxon>
        <taxon>Gunneridae</taxon>
        <taxon>Pentapetalae</taxon>
        <taxon>asterids</taxon>
        <taxon>lamiids</taxon>
        <taxon>Solanales</taxon>
        <taxon>Solanaceae</taxon>
        <taxon>Solanoideae</taxon>
        <taxon>Solaneae</taxon>
        <taxon>Solanum</taxon>
    </lineage>
</organism>
<evidence type="ECO:0000313" key="3">
    <source>
        <dbReference type="Proteomes" id="UP000824120"/>
    </source>
</evidence>
<evidence type="ECO:0000256" key="1">
    <source>
        <dbReference type="SAM" id="MobiDB-lite"/>
    </source>
</evidence>